<sequence length="47" mass="5003">MGKVALATLCFAIEAPQAVAQDENAWTLSGGFDLIETRTGKGGRFYP</sequence>
<keyword evidence="2" id="KW-1185">Reference proteome</keyword>
<dbReference type="EMBL" id="AUWY01000136">
    <property type="protein sequence ID" value="EQB29710.1"/>
    <property type="molecule type" value="Genomic_DNA"/>
</dbReference>
<organism evidence="1 2">
    <name type="scientific">Sphingobium ummariense RL-3</name>
    <dbReference type="NCBI Taxonomy" id="1346791"/>
    <lineage>
        <taxon>Bacteria</taxon>
        <taxon>Pseudomonadati</taxon>
        <taxon>Pseudomonadota</taxon>
        <taxon>Alphaproteobacteria</taxon>
        <taxon>Sphingomonadales</taxon>
        <taxon>Sphingomonadaceae</taxon>
        <taxon>Sphingobium</taxon>
    </lineage>
</organism>
<dbReference type="Proteomes" id="UP000015523">
    <property type="component" value="Unassembled WGS sequence"/>
</dbReference>
<proteinExistence type="predicted"/>
<dbReference type="STRING" id="1346791.M529_23315"/>
<name>T0ILL9_9SPHN</name>
<reference evidence="1 2" key="1">
    <citation type="journal article" date="2013" name="Genome Announc.">
        <title>Draft Genome Sequence of Sphingobium ummariense Strain RL-3, a Hexachlorocyclohexane-Degrading Bacterium.</title>
        <authorList>
            <person name="Kohli P."/>
            <person name="Dua A."/>
            <person name="Sangwan N."/>
            <person name="Oldach P."/>
            <person name="Khurana J.P."/>
            <person name="Lal R."/>
        </authorList>
    </citation>
    <scope>NUCLEOTIDE SEQUENCE [LARGE SCALE GENOMIC DNA]</scope>
    <source>
        <strain evidence="1 2">RL-3</strain>
    </source>
</reference>
<gene>
    <name evidence="1" type="ORF">M529_23315</name>
</gene>
<dbReference type="PATRIC" id="fig|1346791.3.peg.4501"/>
<dbReference type="AlphaFoldDB" id="T0ILL9"/>
<accession>T0ILL9</accession>
<evidence type="ECO:0000313" key="2">
    <source>
        <dbReference type="Proteomes" id="UP000015523"/>
    </source>
</evidence>
<evidence type="ECO:0000313" key="1">
    <source>
        <dbReference type="EMBL" id="EQB29710.1"/>
    </source>
</evidence>
<protein>
    <submittedName>
        <fullName evidence="1">Uncharacterized protein</fullName>
    </submittedName>
</protein>
<comment type="caution">
    <text evidence="1">The sequence shown here is derived from an EMBL/GenBank/DDBJ whole genome shotgun (WGS) entry which is preliminary data.</text>
</comment>